<dbReference type="GO" id="GO:0002098">
    <property type="term" value="P:tRNA wobble uridine modification"/>
    <property type="evidence" value="ECO:0007669"/>
    <property type="project" value="InterPro"/>
</dbReference>
<sequence length="248" mass="27770">MENLNNNNAPDRLFAQQFESVKSFAFDQHVADVFADMIKRSVPGYDSILRSIAMYCMQYAQKNTNIYDLGCSLGAVAVTAAEATKAQNCNIIAIDSSAAMVKKCQQIIQTKNLQDTITLQQRDIVGLTINNASVVVSNFTLQFIPKSLRLEVIQNIYAGLNSGGIFILSEKFKGDGKTDKFLIEHYHAYKKLNGYSNTEIQQKRQALQDVLVPDCIDEITARLHSVGFDNVVKWFQCFNFASFIAVKK</sequence>
<accession>A0A3B0VPM4</accession>
<dbReference type="InterPro" id="IPR029063">
    <property type="entry name" value="SAM-dependent_MTases_sf"/>
</dbReference>
<evidence type="ECO:0000256" key="1">
    <source>
        <dbReference type="ARBA" id="ARBA00022679"/>
    </source>
</evidence>
<evidence type="ECO:0000256" key="2">
    <source>
        <dbReference type="ARBA" id="ARBA00022691"/>
    </source>
</evidence>
<keyword evidence="4" id="KW-0489">Methyltransferase</keyword>
<dbReference type="CDD" id="cd02440">
    <property type="entry name" value="AdoMet_MTases"/>
    <property type="match status" value="1"/>
</dbReference>
<keyword evidence="1 4" id="KW-0808">Transferase</keyword>
<dbReference type="HAMAP" id="MF_01589">
    <property type="entry name" value="Cx_SAM_synthase"/>
    <property type="match status" value="1"/>
</dbReference>
<dbReference type="GO" id="GO:0008168">
    <property type="term" value="F:methyltransferase activity"/>
    <property type="evidence" value="ECO:0007669"/>
    <property type="project" value="UniProtKB-KW"/>
</dbReference>
<organism evidence="4">
    <name type="scientific">hydrothermal vent metagenome</name>
    <dbReference type="NCBI Taxonomy" id="652676"/>
    <lineage>
        <taxon>unclassified sequences</taxon>
        <taxon>metagenomes</taxon>
        <taxon>ecological metagenomes</taxon>
    </lineage>
</organism>
<dbReference type="PIRSF" id="PIRSF006325">
    <property type="entry name" value="MeTrfase_bac"/>
    <property type="match status" value="1"/>
</dbReference>
<protein>
    <submittedName>
        <fullName evidence="4">tRNA (Cmo5U34)-methyltransferase</fullName>
    </submittedName>
</protein>
<dbReference type="SUPFAM" id="SSF53335">
    <property type="entry name" value="S-adenosyl-L-methionine-dependent methyltransferases"/>
    <property type="match status" value="1"/>
</dbReference>
<dbReference type="GO" id="GO:0032259">
    <property type="term" value="P:methylation"/>
    <property type="evidence" value="ECO:0007669"/>
    <property type="project" value="UniProtKB-KW"/>
</dbReference>
<keyword evidence="2" id="KW-0949">S-adenosyl-L-methionine</keyword>
<dbReference type="InterPro" id="IPR005271">
    <property type="entry name" value="CmoA"/>
</dbReference>
<dbReference type="InterPro" id="IPR041698">
    <property type="entry name" value="Methyltransf_25"/>
</dbReference>
<dbReference type="NCBIfam" id="TIGR00740">
    <property type="entry name" value="carboxy-S-adenosyl-L-methionine synthase CmoA"/>
    <property type="match status" value="1"/>
</dbReference>
<name>A0A3B0VPM4_9ZZZZ</name>
<dbReference type="Gene3D" id="3.40.50.150">
    <property type="entry name" value="Vaccinia Virus protein VP39"/>
    <property type="match status" value="1"/>
</dbReference>
<dbReference type="PANTHER" id="PTHR43861">
    <property type="entry name" value="TRANS-ACONITATE 2-METHYLTRANSFERASE-RELATED"/>
    <property type="match status" value="1"/>
</dbReference>
<evidence type="ECO:0000313" key="4">
    <source>
        <dbReference type="EMBL" id="VAW34116.1"/>
    </source>
</evidence>
<dbReference type="AlphaFoldDB" id="A0A3B0VPM4"/>
<dbReference type="PANTHER" id="PTHR43861:SF2">
    <property type="entry name" value="CARBOXY-S-ADENOSYL-L-METHIONINE SYNTHASE"/>
    <property type="match status" value="1"/>
</dbReference>
<dbReference type="EMBL" id="UOEW01000059">
    <property type="protein sequence ID" value="VAW34116.1"/>
    <property type="molecule type" value="Genomic_DNA"/>
</dbReference>
<feature type="domain" description="Methyltransferase" evidence="3">
    <location>
        <begin position="66"/>
        <end position="164"/>
    </location>
</feature>
<reference evidence="4" key="1">
    <citation type="submission" date="2018-06" db="EMBL/GenBank/DDBJ databases">
        <authorList>
            <person name="Zhirakovskaya E."/>
        </authorList>
    </citation>
    <scope>NUCLEOTIDE SEQUENCE</scope>
</reference>
<proteinExistence type="inferred from homology"/>
<dbReference type="Pfam" id="PF13649">
    <property type="entry name" value="Methyltransf_25"/>
    <property type="match status" value="1"/>
</dbReference>
<evidence type="ECO:0000259" key="3">
    <source>
        <dbReference type="Pfam" id="PF13649"/>
    </source>
</evidence>
<gene>
    <name evidence="4" type="ORF">MNBD_GAMMA01-2106</name>
</gene>